<dbReference type="PANTHER" id="PTHR46481:SF10">
    <property type="entry name" value="ZINC FINGER BED DOMAIN-CONTAINING PROTEIN 39"/>
    <property type="match status" value="1"/>
</dbReference>
<evidence type="ECO:0000313" key="7">
    <source>
        <dbReference type="EMBL" id="KMQ84056.1"/>
    </source>
</evidence>
<proteinExistence type="predicted"/>
<protein>
    <submittedName>
        <fullName evidence="7">Zinc finger bed domain-containing protein 4-like protein</fullName>
    </submittedName>
</protein>
<evidence type="ECO:0000313" key="8">
    <source>
        <dbReference type="Proteomes" id="UP000036403"/>
    </source>
</evidence>
<dbReference type="AlphaFoldDB" id="A0A0J7K1J2"/>
<comment type="caution">
    <text evidence="7">The sequence shown here is derived from an EMBL/GenBank/DDBJ whole genome shotgun (WGS) entry which is preliminary data.</text>
</comment>
<dbReference type="GO" id="GO:0005634">
    <property type="term" value="C:nucleus"/>
    <property type="evidence" value="ECO:0007669"/>
    <property type="project" value="UniProtKB-SubCell"/>
</dbReference>
<keyword evidence="5" id="KW-0539">Nucleus</keyword>
<dbReference type="PaxDb" id="67767-A0A0J7K1J2"/>
<dbReference type="Proteomes" id="UP000036403">
    <property type="component" value="Unassembled WGS sequence"/>
</dbReference>
<dbReference type="InterPro" id="IPR008906">
    <property type="entry name" value="HATC_C_dom"/>
</dbReference>
<evidence type="ECO:0000256" key="1">
    <source>
        <dbReference type="ARBA" id="ARBA00004123"/>
    </source>
</evidence>
<dbReference type="InterPro" id="IPR052035">
    <property type="entry name" value="ZnF_BED_domain_contain"/>
</dbReference>
<evidence type="ECO:0000256" key="4">
    <source>
        <dbReference type="ARBA" id="ARBA00022833"/>
    </source>
</evidence>
<dbReference type="PANTHER" id="PTHR46481">
    <property type="entry name" value="ZINC FINGER BED DOMAIN-CONTAINING PROTEIN 4"/>
    <property type="match status" value="1"/>
</dbReference>
<dbReference type="GO" id="GO:0046983">
    <property type="term" value="F:protein dimerization activity"/>
    <property type="evidence" value="ECO:0007669"/>
    <property type="project" value="InterPro"/>
</dbReference>
<keyword evidence="3" id="KW-0863">Zinc-finger</keyword>
<dbReference type="OrthoDB" id="1271298at2759"/>
<evidence type="ECO:0000256" key="2">
    <source>
        <dbReference type="ARBA" id="ARBA00022723"/>
    </source>
</evidence>
<feature type="domain" description="HAT C-terminal dimerisation" evidence="6">
    <location>
        <begin position="167"/>
        <end position="243"/>
    </location>
</feature>
<organism evidence="7 8">
    <name type="scientific">Lasius niger</name>
    <name type="common">Black garden ant</name>
    <dbReference type="NCBI Taxonomy" id="67767"/>
    <lineage>
        <taxon>Eukaryota</taxon>
        <taxon>Metazoa</taxon>
        <taxon>Ecdysozoa</taxon>
        <taxon>Arthropoda</taxon>
        <taxon>Hexapoda</taxon>
        <taxon>Insecta</taxon>
        <taxon>Pterygota</taxon>
        <taxon>Neoptera</taxon>
        <taxon>Endopterygota</taxon>
        <taxon>Hymenoptera</taxon>
        <taxon>Apocrita</taxon>
        <taxon>Aculeata</taxon>
        <taxon>Formicoidea</taxon>
        <taxon>Formicidae</taxon>
        <taxon>Formicinae</taxon>
        <taxon>Lasius</taxon>
        <taxon>Lasius</taxon>
    </lineage>
</organism>
<dbReference type="Pfam" id="PF05699">
    <property type="entry name" value="Dimer_Tnp_hAT"/>
    <property type="match status" value="1"/>
</dbReference>
<dbReference type="GO" id="GO:0008270">
    <property type="term" value="F:zinc ion binding"/>
    <property type="evidence" value="ECO:0007669"/>
    <property type="project" value="UniProtKB-KW"/>
</dbReference>
<reference evidence="7 8" key="1">
    <citation type="submission" date="2015-04" db="EMBL/GenBank/DDBJ databases">
        <title>Lasius niger genome sequencing.</title>
        <authorList>
            <person name="Konorov E.A."/>
            <person name="Nikitin M.A."/>
            <person name="Kirill M.V."/>
            <person name="Chang P."/>
        </authorList>
    </citation>
    <scope>NUCLEOTIDE SEQUENCE [LARGE SCALE GENOMIC DNA]</scope>
    <source>
        <tissue evidence="7">Whole</tissue>
    </source>
</reference>
<name>A0A0J7K1J2_LASNI</name>
<keyword evidence="4" id="KW-0862">Zinc</keyword>
<accession>A0A0J7K1J2</accession>
<evidence type="ECO:0000256" key="5">
    <source>
        <dbReference type="ARBA" id="ARBA00023242"/>
    </source>
</evidence>
<comment type="subcellular location">
    <subcellularLocation>
        <location evidence="1">Nucleus</location>
    </subcellularLocation>
</comment>
<dbReference type="SUPFAM" id="SSF53098">
    <property type="entry name" value="Ribonuclease H-like"/>
    <property type="match status" value="1"/>
</dbReference>
<keyword evidence="2" id="KW-0479">Metal-binding</keyword>
<sequence length="249" mass="28538">MSEKSFLGVTIHYIDGIKPVACNLAVRELKSNHTAQYIADSLKESFTDWNIELTKIRAIVTDNVTDTMKEVQQSLQKELNKRFGLIEMNTHIAIATLLDPRFKNIHFRDLHACGRAIQKLKDIVKSDIAATSSESDEEQSVLYDFWQHHKELVHTKKKRKSNKESDELSLYLSGPVCNFKSNPLEEWEDMKYVFPSLYKQARSFLVMVASSVPCERLFSKAGAIVCKTRNRLSSKHLQKLIFLSGLSEK</sequence>
<keyword evidence="8" id="KW-1185">Reference proteome</keyword>
<dbReference type="InterPro" id="IPR012337">
    <property type="entry name" value="RNaseH-like_sf"/>
</dbReference>
<gene>
    <name evidence="7" type="ORF">RF55_18512</name>
</gene>
<evidence type="ECO:0000256" key="3">
    <source>
        <dbReference type="ARBA" id="ARBA00022771"/>
    </source>
</evidence>
<dbReference type="EMBL" id="LBMM01017524">
    <property type="protein sequence ID" value="KMQ84056.1"/>
    <property type="molecule type" value="Genomic_DNA"/>
</dbReference>
<evidence type="ECO:0000259" key="6">
    <source>
        <dbReference type="Pfam" id="PF05699"/>
    </source>
</evidence>